<reference evidence="1 2" key="1">
    <citation type="submission" date="2016-10" db="EMBL/GenBank/DDBJ databases">
        <authorList>
            <person name="de Groot N.N."/>
        </authorList>
    </citation>
    <scope>NUCLEOTIDE SEQUENCE [LARGE SCALE GENOMIC DNA]</scope>
    <source>
        <strain evidence="1 2">DSM 22024</strain>
    </source>
</reference>
<dbReference type="SUPFAM" id="SSF53474">
    <property type="entry name" value="alpha/beta-Hydrolases"/>
    <property type="match status" value="1"/>
</dbReference>
<dbReference type="Gene3D" id="3.40.50.1820">
    <property type="entry name" value="alpha/beta hydrolase"/>
    <property type="match status" value="1"/>
</dbReference>
<gene>
    <name evidence="1" type="ORF">SAMN04489717_2833</name>
</gene>
<sequence length="209" mass="22654">MGNVTTLLLVHGGLWDDMNAERFWHEPGIVAGLEERGFTLLAPDRLPRARSWLAEVEHLVPLLPPGPVCVVAGSNGCSVAVRLALTCPDRVDRLVLAWPATVGEPVVDVRTRRELTELGASPRIAKDLLSGEVLRGVTEGELTGMKLPVGVLPSTPENPVHRRRTSVALCSLLPHPSELPGTPEPVRRDFRPYLGSFLTSVTSFVSEVP</sequence>
<dbReference type="EMBL" id="LT629732">
    <property type="protein sequence ID" value="SDS48202.1"/>
    <property type="molecule type" value="Genomic_DNA"/>
</dbReference>
<name>A0A1H1SJQ9_9ACTN</name>
<dbReference type="STRING" id="117157.SAMN04489717_2833"/>
<protein>
    <submittedName>
        <fullName evidence="1">Alpha/beta hydrolase family protein</fullName>
    </submittedName>
</protein>
<dbReference type="AlphaFoldDB" id="A0A1H1SJQ9"/>
<dbReference type="InterPro" id="IPR029058">
    <property type="entry name" value="AB_hydrolase_fold"/>
</dbReference>
<evidence type="ECO:0000313" key="1">
    <source>
        <dbReference type="EMBL" id="SDS48202.1"/>
    </source>
</evidence>
<dbReference type="GO" id="GO:0016787">
    <property type="term" value="F:hydrolase activity"/>
    <property type="evidence" value="ECO:0007669"/>
    <property type="project" value="UniProtKB-KW"/>
</dbReference>
<evidence type="ECO:0000313" key="2">
    <source>
        <dbReference type="Proteomes" id="UP000198983"/>
    </source>
</evidence>
<keyword evidence="2" id="KW-1185">Reference proteome</keyword>
<organism evidence="1 2">
    <name type="scientific">Actinopolymorpha singaporensis</name>
    <dbReference type="NCBI Taxonomy" id="117157"/>
    <lineage>
        <taxon>Bacteria</taxon>
        <taxon>Bacillati</taxon>
        <taxon>Actinomycetota</taxon>
        <taxon>Actinomycetes</taxon>
        <taxon>Propionibacteriales</taxon>
        <taxon>Actinopolymorphaceae</taxon>
        <taxon>Actinopolymorpha</taxon>
    </lineage>
</organism>
<proteinExistence type="predicted"/>
<accession>A0A1H1SJQ9</accession>
<keyword evidence="1" id="KW-0378">Hydrolase</keyword>
<dbReference type="Proteomes" id="UP000198983">
    <property type="component" value="Chromosome I"/>
</dbReference>